<sequence>MWEYESYPVIPTFSTSSKIIKLNPTGAFHLFEGWELPTGPHGDTISQRGVEVTEPADTSFYFQNSILNSRLEQITPLSMQNSWTTAQVGENHARNHKRATKSEQNTQEIQLGHPHCIQLRHAAQHAYSNQLPHPTYHAHRTDRARRIDHACKTYHTGEEDHVGKTDHARGSALARSSALAYQGYALISSRASNISRQI</sequence>
<keyword evidence="2" id="KW-1185">Reference proteome</keyword>
<evidence type="ECO:0000313" key="1">
    <source>
        <dbReference type="EMBL" id="KZV37550.1"/>
    </source>
</evidence>
<evidence type="ECO:0000313" key="2">
    <source>
        <dbReference type="Proteomes" id="UP000250235"/>
    </source>
</evidence>
<gene>
    <name evidence="1" type="ORF">F511_32658</name>
</gene>
<organism evidence="1 2">
    <name type="scientific">Dorcoceras hygrometricum</name>
    <dbReference type="NCBI Taxonomy" id="472368"/>
    <lineage>
        <taxon>Eukaryota</taxon>
        <taxon>Viridiplantae</taxon>
        <taxon>Streptophyta</taxon>
        <taxon>Embryophyta</taxon>
        <taxon>Tracheophyta</taxon>
        <taxon>Spermatophyta</taxon>
        <taxon>Magnoliopsida</taxon>
        <taxon>eudicotyledons</taxon>
        <taxon>Gunneridae</taxon>
        <taxon>Pentapetalae</taxon>
        <taxon>asterids</taxon>
        <taxon>lamiids</taxon>
        <taxon>Lamiales</taxon>
        <taxon>Gesneriaceae</taxon>
        <taxon>Didymocarpoideae</taxon>
        <taxon>Trichosporeae</taxon>
        <taxon>Loxocarpinae</taxon>
        <taxon>Dorcoceras</taxon>
    </lineage>
</organism>
<name>A0A2Z7BZB0_9LAMI</name>
<protein>
    <submittedName>
        <fullName evidence="1">Uncharacterized protein</fullName>
    </submittedName>
</protein>
<dbReference type="AlphaFoldDB" id="A0A2Z7BZB0"/>
<dbReference type="EMBL" id="KV002659">
    <property type="protein sequence ID" value="KZV37550.1"/>
    <property type="molecule type" value="Genomic_DNA"/>
</dbReference>
<proteinExistence type="predicted"/>
<reference evidence="1 2" key="1">
    <citation type="journal article" date="2015" name="Proc. Natl. Acad. Sci. U.S.A.">
        <title>The resurrection genome of Boea hygrometrica: A blueprint for survival of dehydration.</title>
        <authorList>
            <person name="Xiao L."/>
            <person name="Yang G."/>
            <person name="Zhang L."/>
            <person name="Yang X."/>
            <person name="Zhao S."/>
            <person name="Ji Z."/>
            <person name="Zhou Q."/>
            <person name="Hu M."/>
            <person name="Wang Y."/>
            <person name="Chen M."/>
            <person name="Xu Y."/>
            <person name="Jin H."/>
            <person name="Xiao X."/>
            <person name="Hu G."/>
            <person name="Bao F."/>
            <person name="Hu Y."/>
            <person name="Wan P."/>
            <person name="Li L."/>
            <person name="Deng X."/>
            <person name="Kuang T."/>
            <person name="Xiang C."/>
            <person name="Zhu J.K."/>
            <person name="Oliver M.J."/>
            <person name="He Y."/>
        </authorList>
    </citation>
    <scope>NUCLEOTIDE SEQUENCE [LARGE SCALE GENOMIC DNA]</scope>
    <source>
        <strain evidence="2">cv. XS01</strain>
    </source>
</reference>
<dbReference type="Proteomes" id="UP000250235">
    <property type="component" value="Unassembled WGS sequence"/>
</dbReference>
<accession>A0A2Z7BZB0</accession>